<dbReference type="InterPro" id="IPR025623">
    <property type="entry name" value="YusW"/>
</dbReference>
<feature type="compositionally biased region" description="Polar residues" evidence="1">
    <location>
        <begin position="169"/>
        <end position="178"/>
    </location>
</feature>
<dbReference type="Pfam" id="PF14039">
    <property type="entry name" value="YusW"/>
    <property type="match status" value="1"/>
</dbReference>
<proteinExistence type="predicted"/>
<dbReference type="Proteomes" id="UP000559885">
    <property type="component" value="Unassembled WGS sequence"/>
</dbReference>
<feature type="chain" id="PRO_5038776104" evidence="2">
    <location>
        <begin position="23"/>
        <end position="284"/>
    </location>
</feature>
<gene>
    <name evidence="3" type="ORF">HB912_10460</name>
</gene>
<sequence>MNKLVKVTAATGLALTMGVATLAPVVSEAASVEGNTIYQDAYKTIKTFSKSDLQTLTGITLTAKNVDSVYNKLTKAATWVDAGYSKAQAAKIAQGVSAYTYQLKGILSGIAASSNKSLKVIYVDKAWNEQINFGTEYTGGYGDRENEGNTEEGNDNGTIVEPGGDVEDNSNNNETVKPSTGKLAVKELDVDIEYKNFDVELQYEVKKNGTVEAKYENEFTGVEVKGAKAQRIIEGIFADFNMKSKNKNQIVSHVLGELKLKNNFKKFKYEVEFPNKSEFEFKIK</sequence>
<evidence type="ECO:0000313" key="3">
    <source>
        <dbReference type="EMBL" id="MBC1522067.1"/>
    </source>
</evidence>
<feature type="signal peptide" evidence="2">
    <location>
        <begin position="1"/>
        <end position="22"/>
    </location>
</feature>
<protein>
    <submittedName>
        <fullName evidence="3">Uncharacterized protein</fullName>
    </submittedName>
</protein>
<organism evidence="3 4">
    <name type="scientific">Listeria aquatica</name>
    <dbReference type="NCBI Taxonomy" id="1494960"/>
    <lineage>
        <taxon>Bacteria</taxon>
        <taxon>Bacillati</taxon>
        <taxon>Bacillota</taxon>
        <taxon>Bacilli</taxon>
        <taxon>Bacillales</taxon>
        <taxon>Listeriaceae</taxon>
        <taxon>Listeria</taxon>
    </lineage>
</organism>
<dbReference type="RefSeq" id="WP_185374392.1">
    <property type="nucleotide sequence ID" value="NZ_JAARRM010000004.1"/>
</dbReference>
<feature type="region of interest" description="Disordered" evidence="1">
    <location>
        <begin position="138"/>
        <end position="180"/>
    </location>
</feature>
<keyword evidence="2" id="KW-0732">Signal</keyword>
<comment type="caution">
    <text evidence="3">The sequence shown here is derived from an EMBL/GenBank/DDBJ whole genome shotgun (WGS) entry which is preliminary data.</text>
</comment>
<evidence type="ECO:0000256" key="1">
    <source>
        <dbReference type="SAM" id="MobiDB-lite"/>
    </source>
</evidence>
<dbReference type="EMBL" id="JAARRM010000004">
    <property type="protein sequence ID" value="MBC1522067.1"/>
    <property type="molecule type" value="Genomic_DNA"/>
</dbReference>
<accession>A0A841ZRB5</accession>
<reference evidence="3 4" key="1">
    <citation type="submission" date="2020-03" db="EMBL/GenBank/DDBJ databases">
        <title>Soil Listeria distribution.</title>
        <authorList>
            <person name="Liao J."/>
            <person name="Wiedmann M."/>
        </authorList>
    </citation>
    <scope>NUCLEOTIDE SEQUENCE [LARGE SCALE GENOMIC DNA]</scope>
    <source>
        <strain evidence="3 4">FSL L7-1507</strain>
    </source>
</reference>
<name>A0A841ZRB5_9LIST</name>
<evidence type="ECO:0000313" key="4">
    <source>
        <dbReference type="Proteomes" id="UP000559885"/>
    </source>
</evidence>
<evidence type="ECO:0000256" key="2">
    <source>
        <dbReference type="SAM" id="SignalP"/>
    </source>
</evidence>
<dbReference type="AlphaFoldDB" id="A0A841ZRB5"/>